<gene>
    <name evidence="1" type="ORF">MG292_06870</name>
</gene>
<proteinExistence type="predicted"/>
<keyword evidence="2" id="KW-1185">Reference proteome</keyword>
<reference evidence="1 2" key="1">
    <citation type="submission" date="2022-02" db="EMBL/GenBank/DDBJ databases">
        <authorList>
            <person name="Cha I.-T."/>
            <person name="Lee K.-E."/>
            <person name="Park S.-J."/>
        </authorList>
    </citation>
    <scope>NUCLEOTIDE SEQUENCE [LARGE SCALE GENOMIC DNA]</scope>
    <source>
        <strain evidence="1 2">K3R-10</strain>
    </source>
</reference>
<name>A0ABY8N2C9_9FLAO</name>
<protein>
    <submittedName>
        <fullName evidence="1">Uncharacterized protein</fullName>
    </submittedName>
</protein>
<sequence length="138" mass="16476">MKTFIVQKEVETGKTTEQYDSVYFDNLKDAEIYFNTELSNQENLAGEYNIGEFSEYYKESLVITVVDGEDIEDLKSISVYEEGMKDKNNYRGNYANWYYYTAKFNGAELVYNFYDNRKDLNIEYSNIKKSELNKWFNY</sequence>
<evidence type="ECO:0000313" key="1">
    <source>
        <dbReference type="EMBL" id="WGK93819.1"/>
    </source>
</evidence>
<organism evidence="1 2">
    <name type="scientific">Flavobacterium keumense</name>
    <dbReference type="NCBI Taxonomy" id="1306518"/>
    <lineage>
        <taxon>Bacteria</taxon>
        <taxon>Pseudomonadati</taxon>
        <taxon>Bacteroidota</taxon>
        <taxon>Flavobacteriia</taxon>
        <taxon>Flavobacteriales</taxon>
        <taxon>Flavobacteriaceae</taxon>
        <taxon>Flavobacterium</taxon>
    </lineage>
</organism>
<dbReference type="RefSeq" id="WP_264533452.1">
    <property type="nucleotide sequence ID" value="NZ_CP092332.1"/>
</dbReference>
<evidence type="ECO:0000313" key="2">
    <source>
        <dbReference type="Proteomes" id="UP001232117"/>
    </source>
</evidence>
<reference evidence="1 2" key="2">
    <citation type="submission" date="2023-06" db="EMBL/GenBank/DDBJ databases">
        <title>Complete Genome Sequence of Flavobacterium keumense K3R-10.</title>
        <authorList>
            <person name="Jeong H."/>
            <person name="Jhang S.Y."/>
            <person name="Kim J.N."/>
        </authorList>
    </citation>
    <scope>NUCLEOTIDE SEQUENCE [LARGE SCALE GENOMIC DNA]</scope>
    <source>
        <strain evidence="1 2">K3R-10</strain>
    </source>
</reference>
<accession>A0ABY8N2C9</accession>
<dbReference type="EMBL" id="CP092332">
    <property type="protein sequence ID" value="WGK93819.1"/>
    <property type="molecule type" value="Genomic_DNA"/>
</dbReference>
<dbReference type="Proteomes" id="UP001232117">
    <property type="component" value="Chromosome"/>
</dbReference>